<evidence type="ECO:0000256" key="2">
    <source>
        <dbReference type="ARBA" id="ARBA00004370"/>
    </source>
</evidence>
<accession>A0A494RCY1</accession>
<dbReference type="EC" id="2.7.13.3" evidence="3"/>
<dbReference type="Gene3D" id="6.10.340.10">
    <property type="match status" value="1"/>
</dbReference>
<evidence type="ECO:0000259" key="12">
    <source>
        <dbReference type="PROSITE" id="PS50109"/>
    </source>
</evidence>
<dbReference type="PANTHER" id="PTHR45436:SF8">
    <property type="entry name" value="HISTIDINE KINASE"/>
    <property type="match status" value="1"/>
</dbReference>
<evidence type="ECO:0000256" key="11">
    <source>
        <dbReference type="SAM" id="Phobius"/>
    </source>
</evidence>
<keyword evidence="6 11" id="KW-0812">Transmembrane</keyword>
<feature type="domain" description="HAMP" evidence="13">
    <location>
        <begin position="186"/>
        <end position="239"/>
    </location>
</feature>
<dbReference type="PROSITE" id="PS50109">
    <property type="entry name" value="HIS_KIN"/>
    <property type="match status" value="1"/>
</dbReference>
<dbReference type="SUPFAM" id="SSF47384">
    <property type="entry name" value="Homodimeric domain of signal transducing histidine kinase"/>
    <property type="match status" value="1"/>
</dbReference>
<feature type="transmembrane region" description="Helical" evidence="11">
    <location>
        <begin position="165"/>
        <end position="184"/>
    </location>
</feature>
<dbReference type="SUPFAM" id="SSF158472">
    <property type="entry name" value="HAMP domain-like"/>
    <property type="match status" value="1"/>
</dbReference>
<dbReference type="SMART" id="SM00304">
    <property type="entry name" value="HAMP"/>
    <property type="match status" value="1"/>
</dbReference>
<keyword evidence="7" id="KW-0418">Kinase</keyword>
<comment type="catalytic activity">
    <reaction evidence="1">
        <text>ATP + protein L-histidine = ADP + protein N-phospho-L-histidine.</text>
        <dbReference type="EC" id="2.7.13.3"/>
    </reaction>
</comment>
<keyword evidence="4" id="KW-0597">Phosphoprotein</keyword>
<dbReference type="EMBL" id="CP032707">
    <property type="protein sequence ID" value="AYG94178.1"/>
    <property type="molecule type" value="Genomic_DNA"/>
</dbReference>
<dbReference type="CDD" id="cd06225">
    <property type="entry name" value="HAMP"/>
    <property type="match status" value="1"/>
</dbReference>
<gene>
    <name evidence="14" type="ORF">D8I30_02500</name>
</gene>
<evidence type="ECO:0000256" key="1">
    <source>
        <dbReference type="ARBA" id="ARBA00000085"/>
    </source>
</evidence>
<reference evidence="14 15" key="1">
    <citation type="submission" date="2018-10" db="EMBL/GenBank/DDBJ databases">
        <title>Complete genome sequence of Brevundimonas naejangsanensis BRV3.</title>
        <authorList>
            <person name="Berrios L."/>
            <person name="Ely B."/>
        </authorList>
    </citation>
    <scope>NUCLEOTIDE SEQUENCE [LARGE SCALE GENOMIC DNA]</scope>
    <source>
        <strain evidence="14 15">BRV3</strain>
    </source>
</reference>
<evidence type="ECO:0000256" key="6">
    <source>
        <dbReference type="ARBA" id="ARBA00022692"/>
    </source>
</evidence>
<dbReference type="CDD" id="cd00082">
    <property type="entry name" value="HisKA"/>
    <property type="match status" value="1"/>
</dbReference>
<keyword evidence="10 11" id="KW-0472">Membrane</keyword>
<comment type="subcellular location">
    <subcellularLocation>
        <location evidence="2">Membrane</location>
    </subcellularLocation>
</comment>
<keyword evidence="9" id="KW-0902">Two-component regulatory system</keyword>
<organism evidence="14 15">
    <name type="scientific">Brevundimonas naejangsanensis</name>
    <dbReference type="NCBI Taxonomy" id="588932"/>
    <lineage>
        <taxon>Bacteria</taxon>
        <taxon>Pseudomonadati</taxon>
        <taxon>Pseudomonadota</taxon>
        <taxon>Alphaproteobacteria</taxon>
        <taxon>Caulobacterales</taxon>
        <taxon>Caulobacteraceae</taxon>
        <taxon>Brevundimonas</taxon>
    </lineage>
</organism>
<evidence type="ECO:0000256" key="8">
    <source>
        <dbReference type="ARBA" id="ARBA00022989"/>
    </source>
</evidence>
<dbReference type="InterPro" id="IPR003660">
    <property type="entry name" value="HAMP_dom"/>
</dbReference>
<dbReference type="Proteomes" id="UP000276984">
    <property type="component" value="Chromosome"/>
</dbReference>
<dbReference type="RefSeq" id="WP_121481335.1">
    <property type="nucleotide sequence ID" value="NZ_CP032707.1"/>
</dbReference>
<dbReference type="OrthoDB" id="9815202at2"/>
<protein>
    <recommendedName>
        <fullName evidence="3">histidine kinase</fullName>
        <ecNumber evidence="3">2.7.13.3</ecNumber>
    </recommendedName>
</protein>
<dbReference type="InterPro" id="IPR003594">
    <property type="entry name" value="HATPase_dom"/>
</dbReference>
<evidence type="ECO:0000256" key="4">
    <source>
        <dbReference type="ARBA" id="ARBA00022553"/>
    </source>
</evidence>
<dbReference type="GO" id="GO:0005886">
    <property type="term" value="C:plasma membrane"/>
    <property type="evidence" value="ECO:0007669"/>
    <property type="project" value="TreeGrafter"/>
</dbReference>
<dbReference type="SMART" id="SM00387">
    <property type="entry name" value="HATPase_c"/>
    <property type="match status" value="1"/>
</dbReference>
<evidence type="ECO:0000256" key="3">
    <source>
        <dbReference type="ARBA" id="ARBA00012438"/>
    </source>
</evidence>
<dbReference type="InterPro" id="IPR036890">
    <property type="entry name" value="HATPase_C_sf"/>
</dbReference>
<dbReference type="SMART" id="SM00388">
    <property type="entry name" value="HisKA"/>
    <property type="match status" value="1"/>
</dbReference>
<dbReference type="Gene3D" id="3.30.565.10">
    <property type="entry name" value="Histidine kinase-like ATPase, C-terminal domain"/>
    <property type="match status" value="1"/>
</dbReference>
<evidence type="ECO:0000256" key="5">
    <source>
        <dbReference type="ARBA" id="ARBA00022679"/>
    </source>
</evidence>
<dbReference type="InterPro" id="IPR050428">
    <property type="entry name" value="TCS_sensor_his_kinase"/>
</dbReference>
<dbReference type="PRINTS" id="PR00344">
    <property type="entry name" value="BCTRLSENSOR"/>
</dbReference>
<dbReference type="CDD" id="cd00075">
    <property type="entry name" value="HATPase"/>
    <property type="match status" value="1"/>
</dbReference>
<dbReference type="Gene3D" id="1.10.287.130">
    <property type="match status" value="1"/>
</dbReference>
<dbReference type="Pfam" id="PF00512">
    <property type="entry name" value="HisKA"/>
    <property type="match status" value="1"/>
</dbReference>
<proteinExistence type="predicted"/>
<dbReference type="Pfam" id="PF02518">
    <property type="entry name" value="HATPase_c"/>
    <property type="match status" value="1"/>
</dbReference>
<name>A0A494RCY1_9CAUL</name>
<evidence type="ECO:0000259" key="13">
    <source>
        <dbReference type="PROSITE" id="PS50885"/>
    </source>
</evidence>
<sequence>MKLPSLFRRTPFRLTLLFLALFVATASAVLAYVYFASASEARARAEASITAEVDALTAVYRTRGRDALNQALIDRALRGGPYLYLLMDAERKTITGNISTSPLDPGAPVQGGRWQDFRLTDTDEEGRVRRRQALGVEMPLSGGEQLFVGEDIGDIEAYLARLTQALWGAMVMVLVLGVGGGLWISRGVERAMGGLNRVVAAVQEGDLKARAPIRHSGDELDELAQGLNGMLDRLEGSMASIRHAGDAIAHDLRTPLNRMKAKMEVALIDAEAGRTSGVEALGVALDEADALLKTFNTVLAIARLQAGGAPEPRVFDAADLAADMAELYEPAGEDKGLEFAAEIEKGLMIEGNQPFLAQALANLIDNAIKYTPEGGAVMFRARRRSSGDVEFSVTDNGPGVPDEDRERVLQRFVRLDNSRTEPGSGLGLSLVTAVAEAHGGRIQLDEGPGAFDGRGPGLRVALILPAATRAPDGGAGA</sequence>
<dbReference type="GO" id="GO:0000155">
    <property type="term" value="F:phosphorelay sensor kinase activity"/>
    <property type="evidence" value="ECO:0007669"/>
    <property type="project" value="InterPro"/>
</dbReference>
<evidence type="ECO:0000313" key="14">
    <source>
        <dbReference type="EMBL" id="AYG94178.1"/>
    </source>
</evidence>
<evidence type="ECO:0000256" key="9">
    <source>
        <dbReference type="ARBA" id="ARBA00023012"/>
    </source>
</evidence>
<evidence type="ECO:0000256" key="10">
    <source>
        <dbReference type="ARBA" id="ARBA00023136"/>
    </source>
</evidence>
<dbReference type="SUPFAM" id="SSF55874">
    <property type="entry name" value="ATPase domain of HSP90 chaperone/DNA topoisomerase II/histidine kinase"/>
    <property type="match status" value="1"/>
</dbReference>
<dbReference type="InterPro" id="IPR005467">
    <property type="entry name" value="His_kinase_dom"/>
</dbReference>
<dbReference type="InterPro" id="IPR036097">
    <property type="entry name" value="HisK_dim/P_sf"/>
</dbReference>
<dbReference type="AlphaFoldDB" id="A0A494RCY1"/>
<evidence type="ECO:0000313" key="15">
    <source>
        <dbReference type="Proteomes" id="UP000276984"/>
    </source>
</evidence>
<keyword evidence="5" id="KW-0808">Transferase</keyword>
<keyword evidence="15" id="KW-1185">Reference proteome</keyword>
<feature type="domain" description="Histidine kinase" evidence="12">
    <location>
        <begin position="247"/>
        <end position="468"/>
    </location>
</feature>
<keyword evidence="8 11" id="KW-1133">Transmembrane helix</keyword>
<dbReference type="PANTHER" id="PTHR45436">
    <property type="entry name" value="SENSOR HISTIDINE KINASE YKOH"/>
    <property type="match status" value="1"/>
</dbReference>
<dbReference type="PROSITE" id="PS50885">
    <property type="entry name" value="HAMP"/>
    <property type="match status" value="1"/>
</dbReference>
<dbReference type="InterPro" id="IPR004358">
    <property type="entry name" value="Sig_transdc_His_kin-like_C"/>
</dbReference>
<evidence type="ECO:0000256" key="7">
    <source>
        <dbReference type="ARBA" id="ARBA00022777"/>
    </source>
</evidence>
<dbReference type="InterPro" id="IPR003661">
    <property type="entry name" value="HisK_dim/P_dom"/>
</dbReference>
<dbReference type="Pfam" id="PF00672">
    <property type="entry name" value="HAMP"/>
    <property type="match status" value="1"/>
</dbReference>